<evidence type="ECO:0000313" key="3">
    <source>
        <dbReference type="EMBL" id="SZX64925.1"/>
    </source>
</evidence>
<feature type="compositionally biased region" description="Polar residues" evidence="1">
    <location>
        <begin position="1"/>
        <end position="10"/>
    </location>
</feature>
<feature type="domain" description="FAD-binding FR-type" evidence="2">
    <location>
        <begin position="84"/>
        <end position="183"/>
    </location>
</feature>
<dbReference type="PANTHER" id="PTHR47215">
    <property type="match status" value="1"/>
</dbReference>
<dbReference type="Proteomes" id="UP000256970">
    <property type="component" value="Unassembled WGS sequence"/>
</dbReference>
<dbReference type="InterPro" id="IPR039261">
    <property type="entry name" value="FNR_nucleotide-bd"/>
</dbReference>
<evidence type="ECO:0000313" key="4">
    <source>
        <dbReference type="Proteomes" id="UP000256970"/>
    </source>
</evidence>
<dbReference type="SUPFAM" id="SSF52343">
    <property type="entry name" value="Ferredoxin reductase-like, C-terminal NADP-linked domain"/>
    <property type="match status" value="1"/>
</dbReference>
<feature type="compositionally biased region" description="Low complexity" evidence="1">
    <location>
        <begin position="11"/>
        <end position="28"/>
    </location>
</feature>
<dbReference type="InterPro" id="IPR017927">
    <property type="entry name" value="FAD-bd_FR_type"/>
</dbReference>
<evidence type="ECO:0000256" key="1">
    <source>
        <dbReference type="SAM" id="MobiDB-lite"/>
    </source>
</evidence>
<dbReference type="InterPro" id="IPR001433">
    <property type="entry name" value="OxRdtase_FAD/NAD-bd"/>
</dbReference>
<dbReference type="GO" id="GO:0016491">
    <property type="term" value="F:oxidoreductase activity"/>
    <property type="evidence" value="ECO:0007669"/>
    <property type="project" value="InterPro"/>
</dbReference>
<keyword evidence="4" id="KW-1185">Reference proteome</keyword>
<dbReference type="PROSITE" id="PS51384">
    <property type="entry name" value="FAD_FR"/>
    <property type="match status" value="1"/>
</dbReference>
<reference evidence="3 4" key="1">
    <citation type="submission" date="2016-10" db="EMBL/GenBank/DDBJ databases">
        <authorList>
            <person name="Cai Z."/>
        </authorList>
    </citation>
    <scope>NUCLEOTIDE SEQUENCE [LARGE SCALE GENOMIC DNA]</scope>
</reference>
<accession>A0A383VHA9</accession>
<dbReference type="CDD" id="cd00322">
    <property type="entry name" value="FNR_like"/>
    <property type="match status" value="1"/>
</dbReference>
<dbReference type="Gene3D" id="2.40.30.10">
    <property type="entry name" value="Translation factors"/>
    <property type="match status" value="1"/>
</dbReference>
<gene>
    <name evidence="3" type="ORF">BQ4739_LOCUS5400</name>
</gene>
<dbReference type="PANTHER" id="PTHR47215:SF1">
    <property type="entry name" value="F9L1.8 PROTEIN"/>
    <property type="match status" value="1"/>
</dbReference>
<dbReference type="EMBL" id="FNXT01000505">
    <property type="protein sequence ID" value="SZX64925.1"/>
    <property type="molecule type" value="Genomic_DNA"/>
</dbReference>
<sequence>MRSCAQRQPFSSGAAPAAVRPSSSRPQRQRCCTSWAASGLAGSSSSSFTRSSANLQQLRQQHNLSSQAKRTRQLIVRAGWGDPVEFTAAKVVSNVKDAEMLHRVVVDVGDLAAGYSKGGQFMQIKVGEGKPGFFAIASPPDPNNQGLLEFLIKAQGEAAQALAGLDAGAEVAVSPVMGKGFSVEAIPADAHPTVLLFATGSGISPIKALIESGDLQADKRADVRLYYGTRDAAHTAYADRIPAWEAAGVKVIQVFSNGDGEGAKYVQDVFGGAKGLSGGEGVGVVLCGHKDMCNAVKELVAAEGVDAGKVLLNF</sequence>
<dbReference type="AlphaFoldDB" id="A0A383VHA9"/>
<name>A0A383VHA9_TETOB</name>
<dbReference type="InterPro" id="IPR017938">
    <property type="entry name" value="Riboflavin_synthase-like_b-brl"/>
</dbReference>
<evidence type="ECO:0000259" key="2">
    <source>
        <dbReference type="PROSITE" id="PS51384"/>
    </source>
</evidence>
<protein>
    <recommendedName>
        <fullName evidence="2">FAD-binding FR-type domain-containing protein</fullName>
    </recommendedName>
</protein>
<dbReference type="SUPFAM" id="SSF63380">
    <property type="entry name" value="Riboflavin synthase domain-like"/>
    <property type="match status" value="1"/>
</dbReference>
<dbReference type="Gene3D" id="3.40.50.80">
    <property type="entry name" value="Nucleotide-binding domain of ferredoxin-NADP reductase (FNR) module"/>
    <property type="match status" value="1"/>
</dbReference>
<proteinExistence type="predicted"/>
<feature type="region of interest" description="Disordered" evidence="1">
    <location>
        <begin position="1"/>
        <end position="28"/>
    </location>
</feature>
<dbReference type="STRING" id="3088.A0A383VHA9"/>
<dbReference type="Pfam" id="PF00175">
    <property type="entry name" value="NAD_binding_1"/>
    <property type="match status" value="1"/>
</dbReference>
<organism evidence="3 4">
    <name type="scientific">Tetradesmus obliquus</name>
    <name type="common">Green alga</name>
    <name type="synonym">Acutodesmus obliquus</name>
    <dbReference type="NCBI Taxonomy" id="3088"/>
    <lineage>
        <taxon>Eukaryota</taxon>
        <taxon>Viridiplantae</taxon>
        <taxon>Chlorophyta</taxon>
        <taxon>core chlorophytes</taxon>
        <taxon>Chlorophyceae</taxon>
        <taxon>CS clade</taxon>
        <taxon>Sphaeropleales</taxon>
        <taxon>Scenedesmaceae</taxon>
        <taxon>Tetradesmus</taxon>
    </lineage>
</organism>